<keyword evidence="3" id="KW-0805">Transcription regulation</keyword>
<dbReference type="PANTHER" id="PTHR48111">
    <property type="entry name" value="REGULATOR OF RPOS"/>
    <property type="match status" value="1"/>
</dbReference>
<dbReference type="PROSITE" id="PS50110">
    <property type="entry name" value="RESPONSE_REGULATORY"/>
    <property type="match status" value="1"/>
</dbReference>
<evidence type="ECO:0000256" key="5">
    <source>
        <dbReference type="ARBA" id="ARBA00023163"/>
    </source>
</evidence>
<keyword evidence="4 7" id="KW-0238">DNA-binding</keyword>
<keyword evidence="1 6" id="KW-0597">Phosphoprotein</keyword>
<organism evidence="10 11">
    <name type="scientific">Labrys okinawensis</name>
    <dbReference type="NCBI Taxonomy" id="346911"/>
    <lineage>
        <taxon>Bacteria</taxon>
        <taxon>Pseudomonadati</taxon>
        <taxon>Pseudomonadota</taxon>
        <taxon>Alphaproteobacteria</taxon>
        <taxon>Hyphomicrobiales</taxon>
        <taxon>Xanthobacteraceae</taxon>
        <taxon>Labrys</taxon>
    </lineage>
</organism>
<evidence type="ECO:0000256" key="2">
    <source>
        <dbReference type="ARBA" id="ARBA00023012"/>
    </source>
</evidence>
<feature type="DNA-binding region" description="OmpR/PhoB-type" evidence="7">
    <location>
        <begin position="124"/>
        <end position="220"/>
    </location>
</feature>
<dbReference type="InterPro" id="IPR001789">
    <property type="entry name" value="Sig_transdc_resp-reg_receiver"/>
</dbReference>
<feature type="domain" description="Response regulatory" evidence="8">
    <location>
        <begin position="2"/>
        <end position="116"/>
    </location>
</feature>
<name>A0A2S9QHV6_9HYPH</name>
<dbReference type="GO" id="GO:0000156">
    <property type="term" value="F:phosphorelay response regulator activity"/>
    <property type="evidence" value="ECO:0007669"/>
    <property type="project" value="TreeGrafter"/>
</dbReference>
<reference evidence="10 11" key="1">
    <citation type="submission" date="2018-02" db="EMBL/GenBank/DDBJ databases">
        <title>Whole genome sequencing of endophytic bacterium.</title>
        <authorList>
            <person name="Eedara R."/>
            <person name="Podile A.R."/>
        </authorList>
    </citation>
    <scope>NUCLEOTIDE SEQUENCE [LARGE SCALE GENOMIC DNA]</scope>
    <source>
        <strain evidence="10 11">RP1T</strain>
    </source>
</reference>
<keyword evidence="2" id="KW-0902">Two-component regulatory system</keyword>
<evidence type="ECO:0000259" key="8">
    <source>
        <dbReference type="PROSITE" id="PS50110"/>
    </source>
</evidence>
<dbReference type="SMART" id="SM00448">
    <property type="entry name" value="REC"/>
    <property type="match status" value="1"/>
</dbReference>
<keyword evidence="5" id="KW-0804">Transcription</keyword>
<keyword evidence="11" id="KW-1185">Reference proteome</keyword>
<accession>A0A2S9QHV6</accession>
<feature type="domain" description="OmpR/PhoB-type" evidence="9">
    <location>
        <begin position="124"/>
        <end position="220"/>
    </location>
</feature>
<dbReference type="InterPro" id="IPR039420">
    <property type="entry name" value="WalR-like"/>
</dbReference>
<evidence type="ECO:0000256" key="6">
    <source>
        <dbReference type="PROSITE-ProRule" id="PRU00169"/>
    </source>
</evidence>
<gene>
    <name evidence="10" type="ORF">C5L14_06975</name>
</gene>
<dbReference type="PROSITE" id="PS51755">
    <property type="entry name" value="OMPR_PHOB"/>
    <property type="match status" value="1"/>
</dbReference>
<evidence type="ECO:0000313" key="11">
    <source>
        <dbReference type="Proteomes" id="UP000237682"/>
    </source>
</evidence>
<dbReference type="AlphaFoldDB" id="A0A2S9QHV6"/>
<dbReference type="OrthoDB" id="9802426at2"/>
<dbReference type="GO" id="GO:0005829">
    <property type="term" value="C:cytosol"/>
    <property type="evidence" value="ECO:0007669"/>
    <property type="project" value="TreeGrafter"/>
</dbReference>
<dbReference type="Pfam" id="PF00072">
    <property type="entry name" value="Response_reg"/>
    <property type="match status" value="1"/>
</dbReference>
<evidence type="ECO:0000256" key="3">
    <source>
        <dbReference type="ARBA" id="ARBA00023015"/>
    </source>
</evidence>
<dbReference type="Gene3D" id="6.10.250.690">
    <property type="match status" value="1"/>
</dbReference>
<dbReference type="Pfam" id="PF00486">
    <property type="entry name" value="Trans_reg_C"/>
    <property type="match status" value="1"/>
</dbReference>
<dbReference type="SUPFAM" id="SSF52172">
    <property type="entry name" value="CheY-like"/>
    <property type="match status" value="1"/>
</dbReference>
<dbReference type="Proteomes" id="UP000237682">
    <property type="component" value="Unassembled WGS sequence"/>
</dbReference>
<dbReference type="GO" id="GO:0000976">
    <property type="term" value="F:transcription cis-regulatory region binding"/>
    <property type="evidence" value="ECO:0007669"/>
    <property type="project" value="TreeGrafter"/>
</dbReference>
<dbReference type="SMART" id="SM00862">
    <property type="entry name" value="Trans_reg_C"/>
    <property type="match status" value="1"/>
</dbReference>
<feature type="modified residue" description="4-aspartylphosphate" evidence="6">
    <location>
        <position position="51"/>
    </location>
</feature>
<evidence type="ECO:0000259" key="9">
    <source>
        <dbReference type="PROSITE" id="PS51755"/>
    </source>
</evidence>
<dbReference type="GO" id="GO:0006355">
    <property type="term" value="P:regulation of DNA-templated transcription"/>
    <property type="evidence" value="ECO:0007669"/>
    <property type="project" value="InterPro"/>
</dbReference>
<dbReference type="Gene3D" id="3.40.50.2300">
    <property type="match status" value="1"/>
</dbReference>
<dbReference type="InterPro" id="IPR011006">
    <property type="entry name" value="CheY-like_superfamily"/>
</dbReference>
<dbReference type="InterPro" id="IPR001867">
    <property type="entry name" value="OmpR/PhoB-type_DNA-bd"/>
</dbReference>
<dbReference type="CDD" id="cd00383">
    <property type="entry name" value="trans_reg_C"/>
    <property type="match status" value="1"/>
</dbReference>
<evidence type="ECO:0000256" key="4">
    <source>
        <dbReference type="ARBA" id="ARBA00023125"/>
    </source>
</evidence>
<sequence length="224" mass="24818">MRILLVEDAEDLGDAMVARLRSSGHAVEWLRDGALASERLREDTFDAVVLDVMLPGRDGFAILSDLRRAGHGTPVLVVTARSEVDDKISLLDLGADDYLVKPFDLREFEARLRAVMRRPAGMRASTIEVEALTIDLAARTVAIRGKPIDCGRREFRLLEILVAKLGQVAPKERLMDQVFSLDDEVSVNALELLVSRLRRKLQGAGIEIVTMRGSGYMARRHDGA</sequence>
<dbReference type="Gene3D" id="1.10.10.10">
    <property type="entry name" value="Winged helix-like DNA-binding domain superfamily/Winged helix DNA-binding domain"/>
    <property type="match status" value="1"/>
</dbReference>
<comment type="caution">
    <text evidence="10">The sequence shown here is derived from an EMBL/GenBank/DDBJ whole genome shotgun (WGS) entry which is preliminary data.</text>
</comment>
<evidence type="ECO:0000256" key="1">
    <source>
        <dbReference type="ARBA" id="ARBA00022553"/>
    </source>
</evidence>
<protein>
    <submittedName>
        <fullName evidence="10">DNA-binding response regulator</fullName>
    </submittedName>
</protein>
<dbReference type="FunFam" id="3.40.50.2300:FF:000002">
    <property type="entry name" value="DNA-binding response regulator PhoP"/>
    <property type="match status" value="1"/>
</dbReference>
<dbReference type="InterPro" id="IPR036388">
    <property type="entry name" value="WH-like_DNA-bd_sf"/>
</dbReference>
<dbReference type="GO" id="GO:0032993">
    <property type="term" value="C:protein-DNA complex"/>
    <property type="evidence" value="ECO:0007669"/>
    <property type="project" value="TreeGrafter"/>
</dbReference>
<evidence type="ECO:0000256" key="7">
    <source>
        <dbReference type="PROSITE-ProRule" id="PRU01091"/>
    </source>
</evidence>
<dbReference type="EMBL" id="PUEJ01000002">
    <property type="protein sequence ID" value="PRH88947.1"/>
    <property type="molecule type" value="Genomic_DNA"/>
</dbReference>
<dbReference type="PANTHER" id="PTHR48111:SF67">
    <property type="entry name" value="TRANSCRIPTIONAL REGULATORY PROTEIN TCTD"/>
    <property type="match status" value="1"/>
</dbReference>
<proteinExistence type="predicted"/>
<evidence type="ECO:0000313" key="10">
    <source>
        <dbReference type="EMBL" id="PRH88947.1"/>
    </source>
</evidence>
<dbReference type="RefSeq" id="WP_105861289.1">
    <property type="nucleotide sequence ID" value="NZ_PUEJ01000002.1"/>
</dbReference>